<accession>W7IJ77</accession>
<gene>
    <name evidence="3" type="ORF">UO65_4316</name>
</gene>
<dbReference type="EMBL" id="AYXG01000161">
    <property type="protein sequence ID" value="EWC60428.1"/>
    <property type="molecule type" value="Genomic_DNA"/>
</dbReference>
<dbReference type="Pfam" id="PF02230">
    <property type="entry name" value="Abhydrolase_2"/>
    <property type="match status" value="1"/>
</dbReference>
<dbReference type="InterPro" id="IPR050955">
    <property type="entry name" value="Plant_Biomass_Hydrol_Est"/>
</dbReference>
<dbReference type="STRING" id="909613.UO65_4316"/>
<organism evidence="3 4">
    <name type="scientific">Actinokineospora spheciospongiae</name>
    <dbReference type="NCBI Taxonomy" id="909613"/>
    <lineage>
        <taxon>Bacteria</taxon>
        <taxon>Bacillati</taxon>
        <taxon>Actinomycetota</taxon>
        <taxon>Actinomycetes</taxon>
        <taxon>Pseudonocardiales</taxon>
        <taxon>Pseudonocardiaceae</taxon>
        <taxon>Actinokineospora</taxon>
    </lineage>
</organism>
<dbReference type="Gene3D" id="3.40.50.1820">
    <property type="entry name" value="alpha/beta hydrolase"/>
    <property type="match status" value="1"/>
</dbReference>
<dbReference type="GO" id="GO:0016787">
    <property type="term" value="F:hydrolase activity"/>
    <property type="evidence" value="ECO:0007669"/>
    <property type="project" value="InterPro"/>
</dbReference>
<dbReference type="SUPFAM" id="SSF53474">
    <property type="entry name" value="alpha/beta-Hydrolases"/>
    <property type="match status" value="1"/>
</dbReference>
<name>W7IJ77_9PSEU</name>
<evidence type="ECO:0000313" key="4">
    <source>
        <dbReference type="Proteomes" id="UP000019277"/>
    </source>
</evidence>
<dbReference type="Proteomes" id="UP000019277">
    <property type="component" value="Unassembled WGS sequence"/>
</dbReference>
<evidence type="ECO:0000313" key="3">
    <source>
        <dbReference type="EMBL" id="EWC60428.1"/>
    </source>
</evidence>
<proteinExistence type="predicted"/>
<dbReference type="InterPro" id="IPR029058">
    <property type="entry name" value="AB_hydrolase_fold"/>
</dbReference>
<protein>
    <submittedName>
        <fullName evidence="3">LpqC</fullName>
    </submittedName>
</protein>
<comment type="caution">
    <text evidence="3">The sequence shown here is derived from an EMBL/GenBank/DDBJ whole genome shotgun (WGS) entry which is preliminary data.</text>
</comment>
<dbReference type="eggNOG" id="COG3509">
    <property type="taxonomic scope" value="Bacteria"/>
</dbReference>
<dbReference type="AlphaFoldDB" id="W7IJ77"/>
<keyword evidence="4" id="KW-1185">Reference proteome</keyword>
<keyword evidence="1" id="KW-0732">Signal</keyword>
<dbReference type="PANTHER" id="PTHR43037">
    <property type="entry name" value="UNNAMED PRODUCT-RELATED"/>
    <property type="match status" value="1"/>
</dbReference>
<feature type="domain" description="Phospholipase/carboxylesterase/thioesterase" evidence="2">
    <location>
        <begin position="95"/>
        <end position="169"/>
    </location>
</feature>
<dbReference type="PANTHER" id="PTHR43037:SF1">
    <property type="entry name" value="BLL1128 PROTEIN"/>
    <property type="match status" value="1"/>
</dbReference>
<reference evidence="3 4" key="1">
    <citation type="journal article" date="2014" name="Genome Announc.">
        <title>Draft Genome Sequence of the Antitrypanosomally Active Sponge-Associated Bacterium Actinokineospora sp. Strain EG49.</title>
        <authorList>
            <person name="Harjes J."/>
            <person name="Ryu T."/>
            <person name="Abdelmohsen U.R."/>
            <person name="Moitinho-Silva L."/>
            <person name="Horn H."/>
            <person name="Ravasi T."/>
            <person name="Hentschel U."/>
        </authorList>
    </citation>
    <scope>NUCLEOTIDE SEQUENCE [LARGE SCALE GENOMIC DNA]</scope>
    <source>
        <strain evidence="3 4">EG49</strain>
    </source>
</reference>
<evidence type="ECO:0000259" key="2">
    <source>
        <dbReference type="Pfam" id="PF02230"/>
    </source>
</evidence>
<sequence length="270" mass="28721">MVLRVGGRDRSLTVVRPAVAGGGLLIAFHGSDQSGERFREFSGGVFDAFAADGVTVAYPDGHQGHFNDARLGVDFPARRDDVDDVGFTEAVIDHVGATRVHVVGYSNGGSMVIRLVHQLGSRLAGATTIAATQPAPENLLPMDSPVVPVPVLLFHGTEDRLVPYAGGVNSLWGSESRGLGRSARETAAYFAERNGITAEPTTTLVAEVGADRTGVERLDHRQPGHEPVTLFTVHGGGHVIPGPVKAPLFLGRTTRRVSVVEEMRDFFRLG</sequence>
<evidence type="ECO:0000256" key="1">
    <source>
        <dbReference type="ARBA" id="ARBA00022729"/>
    </source>
</evidence>
<dbReference type="InterPro" id="IPR003140">
    <property type="entry name" value="PLipase/COase/thioEstase"/>
</dbReference>